<evidence type="ECO:0000256" key="4">
    <source>
        <dbReference type="ARBA" id="ARBA00022722"/>
    </source>
</evidence>
<dbReference type="InterPro" id="IPR001279">
    <property type="entry name" value="Metallo-B-lactamas"/>
</dbReference>
<keyword evidence="8 9" id="KW-0862">Zinc</keyword>
<keyword evidence="4 9" id="KW-0540">Nuclease</keyword>
<dbReference type="PANTHER" id="PTHR46018:SF2">
    <property type="entry name" value="ZINC PHOSPHODIESTERASE ELAC PROTEIN 1"/>
    <property type="match status" value="1"/>
</dbReference>
<proteinExistence type="inferred from homology"/>
<comment type="similarity">
    <text evidence="9">Belongs to the RNase Z family.</text>
</comment>
<dbReference type="STRING" id="579137.Metvu_0905"/>
<keyword evidence="3 9" id="KW-0819">tRNA processing</keyword>
<feature type="binding site" evidence="9">
    <location>
        <position position="65"/>
    </location>
    <ligand>
        <name>Zn(2+)</name>
        <dbReference type="ChEBI" id="CHEBI:29105"/>
        <label>1</label>
        <note>catalytic</note>
    </ligand>
</feature>
<feature type="domain" description="Metallo-beta-lactamase" evidence="10">
    <location>
        <begin position="21"/>
        <end position="273"/>
    </location>
</feature>
<evidence type="ECO:0000256" key="8">
    <source>
        <dbReference type="ARBA" id="ARBA00022833"/>
    </source>
</evidence>
<evidence type="ECO:0000256" key="6">
    <source>
        <dbReference type="ARBA" id="ARBA00022759"/>
    </source>
</evidence>
<feature type="binding site" evidence="9">
    <location>
        <position position="143"/>
    </location>
    <ligand>
        <name>Zn(2+)</name>
        <dbReference type="ChEBI" id="CHEBI:29105"/>
        <label>1</label>
        <note>catalytic</note>
    </ligand>
</feature>
<evidence type="ECO:0000313" key="11">
    <source>
        <dbReference type="EMBL" id="ACX72763.1"/>
    </source>
</evidence>
<evidence type="ECO:0000259" key="10">
    <source>
        <dbReference type="SMART" id="SM00849"/>
    </source>
</evidence>
<sequence length="318" mass="36368">MISMKITFLGTGAAVPSKNRNHIGIAFKFNGEVFLFDCGENIQRQMLFTEISPMKINHIFITHLHGDHILGIPGLLQSLGFFGREKELKIFGPEGTKDIIKNALEFGYNYINYPIKVYEIKEKNPAIVLKEDDYEIITYPTKHTVPSYAYIFREIKKPRLDVKKALKLGVKVGPDLKKLKEGEAVKTENGSIVYPKDVLLPPKKGFCLAYSGDTLPLEDFGQFLRDIKCDVLIHEATFDDQCRDTARENMHTTIGEAVNIARLAHVKVLILTHISARYDKEEFFKTYLENVEEYNNKEDFKIMVSEDLMTLDVKNDLL</sequence>
<dbReference type="RefSeq" id="WP_015732983.1">
    <property type="nucleotide sequence ID" value="NC_013407.1"/>
</dbReference>
<feature type="binding site" evidence="9">
    <location>
        <position position="63"/>
    </location>
    <ligand>
        <name>Zn(2+)</name>
        <dbReference type="ChEBI" id="CHEBI:29105"/>
        <label>1</label>
        <note>catalytic</note>
    </ligand>
</feature>
<dbReference type="HAMAP" id="MF_01818">
    <property type="entry name" value="RNase_Z_BN"/>
    <property type="match status" value="1"/>
</dbReference>
<gene>
    <name evidence="9" type="primary">rnz</name>
    <name evidence="11" type="ordered locus">Metvu_0905</name>
</gene>
<evidence type="ECO:0000256" key="3">
    <source>
        <dbReference type="ARBA" id="ARBA00022694"/>
    </source>
</evidence>
<reference evidence="11" key="1">
    <citation type="submission" date="2009-10" db="EMBL/GenBank/DDBJ databases">
        <title>Complete sequence of chromosome of Methanocaldococcus vulcanius M7.</title>
        <authorList>
            <consortium name="US DOE Joint Genome Institute"/>
            <person name="Lucas S."/>
            <person name="Copeland A."/>
            <person name="Lapidus A."/>
            <person name="Glavina del Rio T."/>
            <person name="Dalin E."/>
            <person name="Tice H."/>
            <person name="Bruce D."/>
            <person name="Goodwin L."/>
            <person name="Pitluck S."/>
            <person name="Lcollab F.I."/>
            <person name="Brettin T."/>
            <person name="Detter J.C."/>
            <person name="Han C."/>
            <person name="Tapia R."/>
            <person name="Kuske C.R."/>
            <person name="Schmutz J."/>
            <person name="Larimer F."/>
            <person name="Land M."/>
            <person name="Hauser L."/>
            <person name="Kyrpides N."/>
            <person name="Ovchinikova G."/>
            <person name="Sieprawska-Lupa M."/>
            <person name="Whitman W.B."/>
            <person name="Woyke T."/>
        </authorList>
    </citation>
    <scope>NUCLEOTIDE SEQUENCE [LARGE SCALE GENOMIC DNA]</scope>
    <source>
        <strain evidence="11">M7</strain>
    </source>
</reference>
<dbReference type="HOGENOM" id="CLU_031317_2_1_2"/>
<feature type="binding site" evidence="9">
    <location>
        <position position="273"/>
    </location>
    <ligand>
        <name>Zn(2+)</name>
        <dbReference type="ChEBI" id="CHEBI:29105"/>
        <label>2</label>
        <note>catalytic</note>
    </ligand>
</feature>
<feature type="binding site" evidence="9">
    <location>
        <position position="68"/>
    </location>
    <ligand>
        <name>Zn(2+)</name>
        <dbReference type="ChEBI" id="CHEBI:29105"/>
        <label>2</label>
        <note>catalytic</note>
    </ligand>
</feature>
<dbReference type="NCBIfam" id="NF000801">
    <property type="entry name" value="PRK00055.1-3"/>
    <property type="match status" value="1"/>
</dbReference>
<dbReference type="NCBIfam" id="TIGR02651">
    <property type="entry name" value="RNase_Z"/>
    <property type="match status" value="1"/>
</dbReference>
<dbReference type="InterPro" id="IPR036866">
    <property type="entry name" value="RibonucZ/Hydroxyglut_hydro"/>
</dbReference>
<dbReference type="Proteomes" id="UP000002063">
    <property type="component" value="Chromosome"/>
</dbReference>
<comment type="subunit">
    <text evidence="2 9">Homodimer.</text>
</comment>
<keyword evidence="5 9" id="KW-0479">Metal-binding</keyword>
<dbReference type="InterPro" id="IPR013471">
    <property type="entry name" value="RNase_Z/BN"/>
</dbReference>
<dbReference type="SUPFAM" id="SSF56281">
    <property type="entry name" value="Metallo-hydrolase/oxidoreductase"/>
    <property type="match status" value="1"/>
</dbReference>
<feature type="binding site" evidence="9">
    <location>
        <position position="67"/>
    </location>
    <ligand>
        <name>Zn(2+)</name>
        <dbReference type="ChEBI" id="CHEBI:29105"/>
        <label>2</label>
        <note>catalytic</note>
    </ligand>
</feature>
<comment type="catalytic activity">
    <reaction evidence="1 9">
        <text>Endonucleolytic cleavage of RNA, removing extra 3' nucleotides from tRNA precursor, generating 3' termini of tRNAs. A 3'-hydroxy group is left at the tRNA terminus and a 5'-phosphoryl group is left at the trailer molecule.</text>
        <dbReference type="EC" id="3.1.26.11"/>
    </reaction>
</comment>
<dbReference type="Gene3D" id="3.60.15.10">
    <property type="entry name" value="Ribonuclease Z/Hydroxyacylglutathione hydrolase-like"/>
    <property type="match status" value="1"/>
</dbReference>
<organism evidence="11 12">
    <name type="scientific">Methanocaldococcus vulcanius (strain ATCC 700851 / DSM 12094 / M7)</name>
    <name type="common">Methanococcus vulcanius</name>
    <dbReference type="NCBI Taxonomy" id="579137"/>
    <lineage>
        <taxon>Archaea</taxon>
        <taxon>Methanobacteriati</taxon>
        <taxon>Methanobacteriota</taxon>
        <taxon>Methanomada group</taxon>
        <taxon>Methanococci</taxon>
        <taxon>Methanococcales</taxon>
        <taxon>Methanocaldococcaceae</taxon>
        <taxon>Methanocaldococcus</taxon>
    </lineage>
</organism>
<dbReference type="SMART" id="SM00849">
    <property type="entry name" value="Lactamase_B"/>
    <property type="match status" value="1"/>
</dbReference>
<dbReference type="PANTHER" id="PTHR46018">
    <property type="entry name" value="ZINC PHOSPHODIESTERASE ELAC PROTEIN 1"/>
    <property type="match status" value="1"/>
</dbReference>
<comment type="function">
    <text evidence="9">Zinc phosphodiesterase, which displays some tRNA 3'-processing endonuclease activity. Probably involved in tRNA maturation, by removing a 3'-trailer from precursor tRNA.</text>
</comment>
<feature type="binding site" evidence="9">
    <location>
        <position position="213"/>
    </location>
    <ligand>
        <name>Zn(2+)</name>
        <dbReference type="ChEBI" id="CHEBI:29105"/>
        <label>1</label>
        <note>catalytic</note>
    </ligand>
</feature>
<evidence type="ECO:0000256" key="9">
    <source>
        <dbReference type="HAMAP-Rule" id="MF_01818"/>
    </source>
</evidence>
<dbReference type="GO" id="GO:0042802">
    <property type="term" value="F:identical protein binding"/>
    <property type="evidence" value="ECO:0007669"/>
    <property type="project" value="UniProtKB-ARBA"/>
</dbReference>
<dbReference type="GO" id="GO:0042781">
    <property type="term" value="F:3'-tRNA processing endoribonuclease activity"/>
    <property type="evidence" value="ECO:0007669"/>
    <property type="project" value="UniProtKB-UniRule"/>
</dbReference>
<protein>
    <recommendedName>
        <fullName evidence="9">Ribonuclease Z</fullName>
        <shortName evidence="9">RNase Z</shortName>
        <ecNumber evidence="9">3.1.26.11</ecNumber>
    </recommendedName>
    <alternativeName>
        <fullName evidence="9">tRNA 3 endonuclease</fullName>
    </alternativeName>
    <alternativeName>
        <fullName evidence="9">tRNase Z</fullName>
    </alternativeName>
</protein>
<feature type="active site" description="Proton acceptor" evidence="9">
    <location>
        <position position="67"/>
    </location>
</feature>
<dbReference type="GeneID" id="8513242"/>
<dbReference type="EC" id="3.1.26.11" evidence="9"/>
<keyword evidence="12" id="KW-1185">Reference proteome</keyword>
<evidence type="ECO:0000256" key="5">
    <source>
        <dbReference type="ARBA" id="ARBA00022723"/>
    </source>
</evidence>
<dbReference type="Pfam" id="PF23023">
    <property type="entry name" value="Anti-Pycsar_Apyc1"/>
    <property type="match status" value="1"/>
</dbReference>
<dbReference type="KEGG" id="mvu:Metvu_0905"/>
<dbReference type="eggNOG" id="arCOG00501">
    <property type="taxonomic scope" value="Archaea"/>
</dbReference>
<dbReference type="FunFam" id="3.60.15.10:FF:000002">
    <property type="entry name" value="Ribonuclease Z"/>
    <property type="match status" value="1"/>
</dbReference>
<dbReference type="CDD" id="cd07717">
    <property type="entry name" value="RNaseZ_ZiPD-like_MBL-fold"/>
    <property type="match status" value="1"/>
</dbReference>
<evidence type="ECO:0000256" key="2">
    <source>
        <dbReference type="ARBA" id="ARBA00011738"/>
    </source>
</evidence>
<dbReference type="GO" id="GO:0008270">
    <property type="term" value="F:zinc ion binding"/>
    <property type="evidence" value="ECO:0007669"/>
    <property type="project" value="UniProtKB-UniRule"/>
</dbReference>
<accession>C9RGR1</accession>
<keyword evidence="6 9" id="KW-0255">Endonuclease</keyword>
<evidence type="ECO:0000256" key="1">
    <source>
        <dbReference type="ARBA" id="ARBA00000402"/>
    </source>
</evidence>
<keyword evidence="7 9" id="KW-0378">Hydrolase</keyword>
<dbReference type="AlphaFoldDB" id="C9RGR1"/>
<comment type="cofactor">
    <cofactor evidence="9">
        <name>Zn(2+)</name>
        <dbReference type="ChEBI" id="CHEBI:29105"/>
    </cofactor>
    <text evidence="9">Binds 2 Zn(2+) ions.</text>
</comment>
<name>C9RGR1_METVM</name>
<evidence type="ECO:0000313" key="12">
    <source>
        <dbReference type="Proteomes" id="UP000002063"/>
    </source>
</evidence>
<feature type="binding site" evidence="9">
    <location>
        <position position="213"/>
    </location>
    <ligand>
        <name>Zn(2+)</name>
        <dbReference type="ChEBI" id="CHEBI:29105"/>
        <label>2</label>
        <note>catalytic</note>
    </ligand>
</feature>
<evidence type="ECO:0000256" key="7">
    <source>
        <dbReference type="ARBA" id="ARBA00022801"/>
    </source>
</evidence>
<dbReference type="EMBL" id="CP001787">
    <property type="protein sequence ID" value="ACX72763.1"/>
    <property type="molecule type" value="Genomic_DNA"/>
</dbReference>